<dbReference type="Gene3D" id="3.90.226.10">
    <property type="entry name" value="2-enoyl-CoA Hydratase, Chain A, domain 1"/>
    <property type="match status" value="1"/>
</dbReference>
<dbReference type="EC" id="4.2.1.18" evidence="3"/>
<dbReference type="InterPro" id="IPR018376">
    <property type="entry name" value="Enoyl-CoA_hyd/isom_CS"/>
</dbReference>
<sequence length="259" mass="27267">MEEIRVETTEDGVARITLARAEKHNAMSARMMGELVEAVDRISNDAAVRVVVLQADGGTFCAGGDLAWMRAQFGMDRATRVRESGRIAEALGALYRLPQPLIGRVQGNAFGGGLGLISVCDVAIGVDTAKFALTEVKLGLIPANIGPYVVAKLGARASAQVFMNGKVFNGAQAVDLGLLNGSVMGDDLDAAVQAEVSPYLACAPGAVKDAKRLLRSLSGEVSSTDVDMAIEALADRWETDEAQAGIAAFFDKRKAPWVT</sequence>
<dbReference type="GO" id="GO:0004490">
    <property type="term" value="F:methylglutaconyl-CoA hydratase activity"/>
    <property type="evidence" value="ECO:0007669"/>
    <property type="project" value="UniProtKB-EC"/>
</dbReference>
<dbReference type="RefSeq" id="WP_183969874.1">
    <property type="nucleotide sequence ID" value="NZ_BAABBZ010000016.1"/>
</dbReference>
<evidence type="ECO:0000256" key="2">
    <source>
        <dbReference type="RuleBase" id="RU003707"/>
    </source>
</evidence>
<dbReference type="CDD" id="cd06558">
    <property type="entry name" value="crotonase-like"/>
    <property type="match status" value="1"/>
</dbReference>
<protein>
    <submittedName>
        <fullName evidence="3">Methylglutaconyl-CoA hydratase</fullName>
        <ecNumber evidence="3">4.2.1.18</ecNumber>
    </submittedName>
</protein>
<dbReference type="Gene3D" id="1.10.12.10">
    <property type="entry name" value="Lyase 2-enoyl-coa Hydratase, Chain A, domain 2"/>
    <property type="match status" value="1"/>
</dbReference>
<dbReference type="Pfam" id="PF00378">
    <property type="entry name" value="ECH_1"/>
    <property type="match status" value="1"/>
</dbReference>
<proteinExistence type="inferred from homology"/>
<dbReference type="EMBL" id="JACIEJ010000017">
    <property type="protein sequence ID" value="MBB3988216.1"/>
    <property type="molecule type" value="Genomic_DNA"/>
</dbReference>
<keyword evidence="4" id="KW-1185">Reference proteome</keyword>
<dbReference type="PANTHER" id="PTHR42964">
    <property type="entry name" value="ENOYL-COA HYDRATASE"/>
    <property type="match status" value="1"/>
</dbReference>
<dbReference type="InterPro" id="IPR029045">
    <property type="entry name" value="ClpP/crotonase-like_dom_sf"/>
</dbReference>
<evidence type="ECO:0000256" key="1">
    <source>
        <dbReference type="ARBA" id="ARBA00005254"/>
    </source>
</evidence>
<dbReference type="NCBIfam" id="NF005675">
    <property type="entry name" value="PRK07468.1"/>
    <property type="match status" value="1"/>
</dbReference>
<comment type="caution">
    <text evidence="3">The sequence shown here is derived from an EMBL/GenBank/DDBJ whole genome shotgun (WGS) entry which is preliminary data.</text>
</comment>
<dbReference type="InterPro" id="IPR001753">
    <property type="entry name" value="Enoyl-CoA_hydra/iso"/>
</dbReference>
<evidence type="ECO:0000313" key="3">
    <source>
        <dbReference type="EMBL" id="MBB3988216.1"/>
    </source>
</evidence>
<name>A0A7W6GU44_9RHOB</name>
<keyword evidence="3" id="KW-0456">Lyase</keyword>
<evidence type="ECO:0000313" key="4">
    <source>
        <dbReference type="Proteomes" id="UP000541426"/>
    </source>
</evidence>
<gene>
    <name evidence="3" type="ORF">GGQ68_004572</name>
</gene>
<dbReference type="Proteomes" id="UP000541426">
    <property type="component" value="Unassembled WGS sequence"/>
</dbReference>
<dbReference type="InterPro" id="IPR014748">
    <property type="entry name" value="Enoyl-CoA_hydra_C"/>
</dbReference>
<dbReference type="PANTHER" id="PTHR42964:SF1">
    <property type="entry name" value="POLYKETIDE BIOSYNTHESIS ENOYL-COA HYDRATASE PKSH-RELATED"/>
    <property type="match status" value="1"/>
</dbReference>
<organism evidence="3 4">
    <name type="scientific">Sagittula marina</name>
    <dbReference type="NCBI Taxonomy" id="943940"/>
    <lineage>
        <taxon>Bacteria</taxon>
        <taxon>Pseudomonadati</taxon>
        <taxon>Pseudomonadota</taxon>
        <taxon>Alphaproteobacteria</taxon>
        <taxon>Rhodobacterales</taxon>
        <taxon>Roseobacteraceae</taxon>
        <taxon>Sagittula</taxon>
    </lineage>
</organism>
<dbReference type="InterPro" id="IPR051683">
    <property type="entry name" value="Enoyl-CoA_Hydratase/Isomerase"/>
</dbReference>
<dbReference type="PROSITE" id="PS00166">
    <property type="entry name" value="ENOYL_COA_HYDRATASE"/>
    <property type="match status" value="1"/>
</dbReference>
<comment type="similarity">
    <text evidence="1 2">Belongs to the enoyl-CoA hydratase/isomerase family.</text>
</comment>
<reference evidence="3 4" key="1">
    <citation type="submission" date="2020-08" db="EMBL/GenBank/DDBJ databases">
        <title>Genomic Encyclopedia of Type Strains, Phase IV (KMG-IV): sequencing the most valuable type-strain genomes for metagenomic binning, comparative biology and taxonomic classification.</title>
        <authorList>
            <person name="Goeker M."/>
        </authorList>
    </citation>
    <scope>NUCLEOTIDE SEQUENCE [LARGE SCALE GENOMIC DNA]</scope>
    <source>
        <strain evidence="3 4">DSM 102235</strain>
    </source>
</reference>
<accession>A0A7W6GU44</accession>
<dbReference type="SUPFAM" id="SSF52096">
    <property type="entry name" value="ClpP/crotonase"/>
    <property type="match status" value="1"/>
</dbReference>
<dbReference type="AlphaFoldDB" id="A0A7W6GU44"/>